<proteinExistence type="inferred from homology"/>
<dbReference type="Pfam" id="PF00069">
    <property type="entry name" value="Pkinase"/>
    <property type="match status" value="1"/>
</dbReference>
<dbReference type="PANTHER" id="PTHR24349">
    <property type="entry name" value="SERINE/THREONINE-PROTEIN KINASE"/>
    <property type="match status" value="1"/>
</dbReference>
<evidence type="ECO:0000256" key="1">
    <source>
        <dbReference type="ARBA" id="ARBA00005354"/>
    </source>
</evidence>
<dbReference type="Proteomes" id="UP000653305">
    <property type="component" value="Unassembled WGS sequence"/>
</dbReference>
<keyword evidence="4" id="KW-0547">Nucleotide-binding</keyword>
<protein>
    <submittedName>
        <fullName evidence="8">Phosphoenolpyruvate carboxylase kinase 2</fullName>
    </submittedName>
</protein>
<keyword evidence="3" id="KW-0808">Transferase</keyword>
<organism evidence="8 9">
    <name type="scientific">Phtheirospermum japonicum</name>
    <dbReference type="NCBI Taxonomy" id="374723"/>
    <lineage>
        <taxon>Eukaryota</taxon>
        <taxon>Viridiplantae</taxon>
        <taxon>Streptophyta</taxon>
        <taxon>Embryophyta</taxon>
        <taxon>Tracheophyta</taxon>
        <taxon>Spermatophyta</taxon>
        <taxon>Magnoliopsida</taxon>
        <taxon>eudicotyledons</taxon>
        <taxon>Gunneridae</taxon>
        <taxon>Pentapetalae</taxon>
        <taxon>asterids</taxon>
        <taxon>lamiids</taxon>
        <taxon>Lamiales</taxon>
        <taxon>Orobanchaceae</taxon>
        <taxon>Orobanchaceae incertae sedis</taxon>
        <taxon>Phtheirospermum</taxon>
    </lineage>
</organism>
<dbReference type="InterPro" id="IPR011009">
    <property type="entry name" value="Kinase-like_dom_sf"/>
</dbReference>
<reference evidence="8" key="1">
    <citation type="submission" date="2020-07" db="EMBL/GenBank/DDBJ databases">
        <title>Ethylene signaling mediates host invasion by parasitic plants.</title>
        <authorList>
            <person name="Yoshida S."/>
        </authorList>
    </citation>
    <scope>NUCLEOTIDE SEQUENCE</scope>
    <source>
        <strain evidence="8">Okayama</strain>
    </source>
</reference>
<keyword evidence="8" id="KW-0670">Pyruvate</keyword>
<gene>
    <name evidence="8" type="ORF">PHJA_002125300</name>
</gene>
<evidence type="ECO:0000313" key="8">
    <source>
        <dbReference type="EMBL" id="GFP99812.1"/>
    </source>
</evidence>
<name>A0A830CNK5_9LAMI</name>
<feature type="domain" description="Protein kinase" evidence="7">
    <location>
        <begin position="6"/>
        <end position="167"/>
    </location>
</feature>
<comment type="caution">
    <text evidence="8">The sequence shown here is derived from an EMBL/GenBank/DDBJ whole genome shotgun (WGS) entry which is preliminary data.</text>
</comment>
<keyword evidence="2" id="KW-0723">Serine/threonine-protein kinase</keyword>
<keyword evidence="6" id="KW-0067">ATP-binding</keyword>
<evidence type="ECO:0000256" key="5">
    <source>
        <dbReference type="ARBA" id="ARBA00022777"/>
    </source>
</evidence>
<feature type="non-terminal residue" evidence="8">
    <location>
        <position position="1"/>
    </location>
</feature>
<evidence type="ECO:0000256" key="2">
    <source>
        <dbReference type="ARBA" id="ARBA00022527"/>
    </source>
</evidence>
<keyword evidence="9" id="KW-1185">Reference proteome</keyword>
<keyword evidence="5 8" id="KW-0418">Kinase</keyword>
<comment type="similarity">
    <text evidence="1">Belongs to the protein kinase superfamily. CAMK Ser/Thr protein kinase family. CaMK subfamily.</text>
</comment>
<dbReference type="InterPro" id="IPR000719">
    <property type="entry name" value="Prot_kinase_dom"/>
</dbReference>
<evidence type="ECO:0000256" key="4">
    <source>
        <dbReference type="ARBA" id="ARBA00022741"/>
    </source>
</evidence>
<evidence type="ECO:0000256" key="6">
    <source>
        <dbReference type="ARBA" id="ARBA00022840"/>
    </source>
</evidence>
<dbReference type="GO" id="GO:0004674">
    <property type="term" value="F:protein serine/threonine kinase activity"/>
    <property type="evidence" value="ECO:0007669"/>
    <property type="project" value="UniProtKB-KW"/>
</dbReference>
<dbReference type="GO" id="GO:0005524">
    <property type="term" value="F:ATP binding"/>
    <property type="evidence" value="ECO:0007669"/>
    <property type="project" value="UniProtKB-KW"/>
</dbReference>
<sequence>SLKRDFQLCEELGRGRFSVVHRCYFAADGESFDCKFIYKHSPSSDPTDRHCLEMEPKIIHLLFGCPSILRLHDAYEDDDYVHIVTDLCDGGNLFERLSSGTRFFESDAAAVLMQLMAAVAYCHRLGVVHRDINEKVDVWSAGFIRMKRNWKPSAPHIIYDVRVVLIT</sequence>
<dbReference type="PROSITE" id="PS50011">
    <property type="entry name" value="PROTEIN_KINASE_DOM"/>
    <property type="match status" value="1"/>
</dbReference>
<dbReference type="Gene3D" id="1.10.510.10">
    <property type="entry name" value="Transferase(Phosphotransferase) domain 1"/>
    <property type="match status" value="1"/>
</dbReference>
<dbReference type="EMBL" id="BMAC01000589">
    <property type="protein sequence ID" value="GFP99812.1"/>
    <property type="molecule type" value="Genomic_DNA"/>
</dbReference>
<evidence type="ECO:0000259" key="7">
    <source>
        <dbReference type="PROSITE" id="PS50011"/>
    </source>
</evidence>
<dbReference type="AlphaFoldDB" id="A0A830CNK5"/>
<dbReference type="InterPro" id="IPR050205">
    <property type="entry name" value="CDPK_Ser/Thr_kinases"/>
</dbReference>
<dbReference type="SMART" id="SM00220">
    <property type="entry name" value="S_TKc"/>
    <property type="match status" value="1"/>
</dbReference>
<evidence type="ECO:0000313" key="9">
    <source>
        <dbReference type="Proteomes" id="UP000653305"/>
    </source>
</evidence>
<dbReference type="SUPFAM" id="SSF56112">
    <property type="entry name" value="Protein kinase-like (PK-like)"/>
    <property type="match status" value="1"/>
</dbReference>
<dbReference type="Gene3D" id="3.30.200.20">
    <property type="entry name" value="Phosphorylase Kinase, domain 1"/>
    <property type="match status" value="1"/>
</dbReference>
<dbReference type="OrthoDB" id="40902at2759"/>
<accession>A0A830CNK5</accession>
<evidence type="ECO:0000256" key="3">
    <source>
        <dbReference type="ARBA" id="ARBA00022679"/>
    </source>
</evidence>